<feature type="transmembrane region" description="Helical" evidence="6">
    <location>
        <begin position="246"/>
        <end position="265"/>
    </location>
</feature>
<evidence type="ECO:0000313" key="9">
    <source>
        <dbReference type="Proteomes" id="UP000410492"/>
    </source>
</evidence>
<comment type="function">
    <text evidence="4">May play a role in muscle cell metabolism.</text>
</comment>
<dbReference type="FunFam" id="3.10.120.10:FF:000020">
    <property type="entry name" value="Cytochrome b5-related protein"/>
    <property type="match status" value="1"/>
</dbReference>
<dbReference type="SMART" id="SM01117">
    <property type="entry name" value="Cyt-b5"/>
    <property type="match status" value="1"/>
</dbReference>
<dbReference type="PANTHER" id="PTHR16740">
    <property type="entry name" value="CYTOCHROME B5-RELATED PROTEIN-RELATED"/>
    <property type="match status" value="1"/>
</dbReference>
<comment type="similarity">
    <text evidence="6">Belongs to the cytochrome b5 family.</text>
</comment>
<dbReference type="GO" id="GO:0046872">
    <property type="term" value="F:metal ion binding"/>
    <property type="evidence" value="ECO:0007669"/>
    <property type="project" value="UniProtKB-UniRule"/>
</dbReference>
<keyword evidence="1 6" id="KW-0349">Heme</keyword>
<evidence type="ECO:0000256" key="1">
    <source>
        <dbReference type="ARBA" id="ARBA00022617"/>
    </source>
</evidence>
<keyword evidence="6" id="KW-1133">Transmembrane helix</keyword>
<dbReference type="PROSITE" id="PS50255">
    <property type="entry name" value="CYTOCHROME_B5_2"/>
    <property type="match status" value="1"/>
</dbReference>
<evidence type="ECO:0000256" key="2">
    <source>
        <dbReference type="ARBA" id="ARBA00022723"/>
    </source>
</evidence>
<organism evidence="8 9">
    <name type="scientific">Callosobruchus maculatus</name>
    <name type="common">Southern cowpea weevil</name>
    <name type="synonym">Pulse bruchid</name>
    <dbReference type="NCBI Taxonomy" id="64391"/>
    <lineage>
        <taxon>Eukaryota</taxon>
        <taxon>Metazoa</taxon>
        <taxon>Ecdysozoa</taxon>
        <taxon>Arthropoda</taxon>
        <taxon>Hexapoda</taxon>
        <taxon>Insecta</taxon>
        <taxon>Pterygota</taxon>
        <taxon>Neoptera</taxon>
        <taxon>Endopterygota</taxon>
        <taxon>Coleoptera</taxon>
        <taxon>Polyphaga</taxon>
        <taxon>Cucujiformia</taxon>
        <taxon>Chrysomeloidea</taxon>
        <taxon>Chrysomelidae</taxon>
        <taxon>Bruchinae</taxon>
        <taxon>Bruchini</taxon>
        <taxon>Callosobruchus</taxon>
    </lineage>
</organism>
<dbReference type="SUPFAM" id="SSF55856">
    <property type="entry name" value="Cytochrome b5-like heme/steroid binding domain"/>
    <property type="match status" value="1"/>
</dbReference>
<evidence type="ECO:0000313" key="8">
    <source>
        <dbReference type="EMBL" id="VEN38360.1"/>
    </source>
</evidence>
<proteinExistence type="inferred from homology"/>
<dbReference type="PROSITE" id="PS00191">
    <property type="entry name" value="CYTOCHROME_B5_1"/>
    <property type="match status" value="1"/>
</dbReference>
<keyword evidence="2 6" id="KW-0479">Metal-binding</keyword>
<keyword evidence="6" id="KW-0812">Transmembrane</keyword>
<feature type="domain" description="Cytochrome b5 heme-binding" evidence="7">
    <location>
        <begin position="34"/>
        <end position="103"/>
    </location>
</feature>
<gene>
    <name evidence="8" type="ORF">CALMAC_LOCUS3277</name>
</gene>
<name>A0A653BS64_CALMS</name>
<keyword evidence="3 6" id="KW-0408">Iron</keyword>
<dbReference type="InterPro" id="IPR005804">
    <property type="entry name" value="FA_desaturase_dom"/>
</dbReference>
<evidence type="ECO:0000256" key="4">
    <source>
        <dbReference type="ARBA" id="ARBA00055674"/>
    </source>
</evidence>
<dbReference type="GO" id="GO:0020037">
    <property type="term" value="F:heme binding"/>
    <property type="evidence" value="ECO:0007669"/>
    <property type="project" value="UniProtKB-UniRule"/>
</dbReference>
<reference evidence="8 9" key="1">
    <citation type="submission" date="2019-01" db="EMBL/GenBank/DDBJ databases">
        <authorList>
            <person name="Sayadi A."/>
        </authorList>
    </citation>
    <scope>NUCLEOTIDE SEQUENCE [LARGE SCALE GENOMIC DNA]</scope>
</reference>
<dbReference type="Pfam" id="PF00173">
    <property type="entry name" value="Cyt-b5"/>
    <property type="match status" value="1"/>
</dbReference>
<keyword evidence="6" id="KW-0472">Membrane</keyword>
<evidence type="ECO:0000256" key="6">
    <source>
        <dbReference type="RuleBase" id="RU362121"/>
    </source>
</evidence>
<dbReference type="Pfam" id="PF00487">
    <property type="entry name" value="FA_desaturase"/>
    <property type="match status" value="1"/>
</dbReference>
<protein>
    <recommendedName>
        <fullName evidence="5">Cytochrome b5-related protein</fullName>
    </recommendedName>
</protein>
<dbReference type="InterPro" id="IPR001199">
    <property type="entry name" value="Cyt_B5-like_heme/steroid-bd"/>
</dbReference>
<feature type="transmembrane region" description="Helical" evidence="6">
    <location>
        <begin position="310"/>
        <end position="327"/>
    </location>
</feature>
<feature type="transmembrane region" description="Helical" evidence="6">
    <location>
        <begin position="166"/>
        <end position="185"/>
    </location>
</feature>
<comment type="caution">
    <text evidence="6">Lacks conserved residue(s) required for the propagation of feature annotation.</text>
</comment>
<evidence type="ECO:0000259" key="7">
    <source>
        <dbReference type="PROSITE" id="PS50255"/>
    </source>
</evidence>
<dbReference type="InterPro" id="IPR036400">
    <property type="entry name" value="Cyt_B5-like_heme/steroid_sf"/>
</dbReference>
<dbReference type="GO" id="GO:0006629">
    <property type="term" value="P:lipid metabolic process"/>
    <property type="evidence" value="ECO:0007669"/>
    <property type="project" value="InterPro"/>
</dbReference>
<dbReference type="Gene3D" id="3.10.120.10">
    <property type="entry name" value="Cytochrome b5-like heme/steroid binding domain"/>
    <property type="match status" value="1"/>
</dbReference>
<dbReference type="PANTHER" id="PTHR16740:SF1">
    <property type="entry name" value="CYTOCHROME B5-RELATED PROTEIN-RELATED"/>
    <property type="match status" value="1"/>
</dbReference>
<sequence length="444" mass="51657">MSNKSVFAPVSTLGIKPTASRLKSVKLTADVWLEEKKELDGAEGLWRVHDGLYDLSEFVKKHPGGSEWLTLTKGTDISEAFEAHHISQYPEQMLQKYYVRQAKTERNSPFSFEQDGFYRTLKREVREVMKTIPKQPQNTSNFLIDAIAFFVFLFSALAVRHWSYFMGLLAGIFLGMLSAAAHNYFHRRDNVRMYYFQFSLMQVREWRISHVLSHHLHTNTINDLEISLLEPLLNYLPTFKEPLQRFGSLFVAPIIWTLFFHVQFIRRMVEAYKLNGRNLKMTDMSSVILPLSMYLFGGQSLIATLWMWNFILHVGAFYFALVGLHAAHHHPDIFHDGDTPRSDKSFDWGLSQLDAIMDRKDITGSHFLVLTNFGDHCLHHFFPTLDHGSLEHLYPTLEKVMEQFDVDLRMVSQWTTFLGSFQQLIRVTPNPNPPDLKKYSKKKQ</sequence>
<dbReference type="Proteomes" id="UP000410492">
    <property type="component" value="Unassembled WGS sequence"/>
</dbReference>
<dbReference type="EMBL" id="CAACVG010004393">
    <property type="protein sequence ID" value="VEN38360.1"/>
    <property type="molecule type" value="Genomic_DNA"/>
</dbReference>
<dbReference type="AlphaFoldDB" id="A0A653BS64"/>
<dbReference type="InterPro" id="IPR053100">
    <property type="entry name" value="Cytochrome_b5-related"/>
</dbReference>
<keyword evidence="9" id="KW-1185">Reference proteome</keyword>
<evidence type="ECO:0000256" key="5">
    <source>
        <dbReference type="ARBA" id="ARBA00073492"/>
    </source>
</evidence>
<accession>A0A653BS64</accession>
<dbReference type="InterPro" id="IPR018506">
    <property type="entry name" value="Cyt_B5_heme-BS"/>
</dbReference>
<evidence type="ECO:0000256" key="3">
    <source>
        <dbReference type="ARBA" id="ARBA00023004"/>
    </source>
</evidence>
<feature type="transmembrane region" description="Helical" evidence="6">
    <location>
        <begin position="142"/>
        <end position="159"/>
    </location>
</feature>
<dbReference type="OrthoDB" id="260519at2759"/>